<name>A0A0P0VIT6_ORYSJ</name>
<sequence length="103" mass="11240">PPRRRREPRGFRLPSPRAPWLPAAASPSSNLPERRGLRCSRRRRRPERQPPARLVCSRSLSRGGARCEGKQAVDTRVAAVDAVAGPARGKERCIAAAGPIGGW</sequence>
<feature type="non-terminal residue" evidence="2">
    <location>
        <position position="1"/>
    </location>
</feature>
<keyword evidence="3" id="KW-1185">Reference proteome</keyword>
<feature type="compositionally biased region" description="Basic residues" evidence="1">
    <location>
        <begin position="37"/>
        <end position="46"/>
    </location>
</feature>
<dbReference type="Gramene" id="Os02t0467400-02">
    <property type="protein sequence ID" value="Os02t0467400-02"/>
    <property type="gene ID" value="Os02g0467400"/>
</dbReference>
<feature type="compositionally biased region" description="Low complexity" evidence="1">
    <location>
        <begin position="11"/>
        <end position="31"/>
    </location>
</feature>
<dbReference type="Gramene" id="Os02t0467400-01">
    <property type="protein sequence ID" value="Os02t0467400-01"/>
    <property type="gene ID" value="Os02g0467400"/>
</dbReference>
<reference evidence="3" key="1">
    <citation type="journal article" date="2005" name="Nature">
        <title>The map-based sequence of the rice genome.</title>
        <authorList>
            <consortium name="International rice genome sequencing project (IRGSP)"/>
            <person name="Matsumoto T."/>
            <person name="Wu J."/>
            <person name="Kanamori H."/>
            <person name="Katayose Y."/>
            <person name="Fujisawa M."/>
            <person name="Namiki N."/>
            <person name="Mizuno H."/>
            <person name="Yamamoto K."/>
            <person name="Antonio B.A."/>
            <person name="Baba T."/>
            <person name="Sakata K."/>
            <person name="Nagamura Y."/>
            <person name="Aoki H."/>
            <person name="Arikawa K."/>
            <person name="Arita K."/>
            <person name="Bito T."/>
            <person name="Chiden Y."/>
            <person name="Fujitsuka N."/>
            <person name="Fukunaka R."/>
            <person name="Hamada M."/>
            <person name="Harada C."/>
            <person name="Hayashi A."/>
            <person name="Hijishita S."/>
            <person name="Honda M."/>
            <person name="Hosokawa S."/>
            <person name="Ichikawa Y."/>
            <person name="Idonuma A."/>
            <person name="Iijima M."/>
            <person name="Ikeda M."/>
            <person name="Ikeno M."/>
            <person name="Ito K."/>
            <person name="Ito S."/>
            <person name="Ito T."/>
            <person name="Ito Y."/>
            <person name="Ito Y."/>
            <person name="Iwabuchi A."/>
            <person name="Kamiya K."/>
            <person name="Karasawa W."/>
            <person name="Kurita K."/>
            <person name="Katagiri S."/>
            <person name="Kikuta A."/>
            <person name="Kobayashi H."/>
            <person name="Kobayashi N."/>
            <person name="Machita K."/>
            <person name="Maehara T."/>
            <person name="Masukawa M."/>
            <person name="Mizubayashi T."/>
            <person name="Mukai Y."/>
            <person name="Nagasaki H."/>
            <person name="Nagata Y."/>
            <person name="Naito S."/>
            <person name="Nakashima M."/>
            <person name="Nakama Y."/>
            <person name="Nakamichi Y."/>
            <person name="Nakamura M."/>
            <person name="Meguro A."/>
            <person name="Negishi M."/>
            <person name="Ohta I."/>
            <person name="Ohta T."/>
            <person name="Okamoto M."/>
            <person name="Ono N."/>
            <person name="Saji S."/>
            <person name="Sakaguchi M."/>
            <person name="Sakai K."/>
            <person name="Shibata M."/>
            <person name="Shimokawa T."/>
            <person name="Song J."/>
            <person name="Takazaki Y."/>
            <person name="Terasawa K."/>
            <person name="Tsugane M."/>
            <person name="Tsuji K."/>
            <person name="Ueda S."/>
            <person name="Waki K."/>
            <person name="Yamagata H."/>
            <person name="Yamamoto M."/>
            <person name="Yamamoto S."/>
            <person name="Yamane H."/>
            <person name="Yoshiki S."/>
            <person name="Yoshihara R."/>
            <person name="Yukawa K."/>
            <person name="Zhong H."/>
            <person name="Yano M."/>
            <person name="Yuan Q."/>
            <person name="Ouyang S."/>
            <person name="Liu J."/>
            <person name="Jones K.M."/>
            <person name="Gansberger K."/>
            <person name="Moffat K."/>
            <person name="Hill J."/>
            <person name="Bera J."/>
            <person name="Fadrosh D."/>
            <person name="Jin S."/>
            <person name="Johri S."/>
            <person name="Kim M."/>
            <person name="Overton L."/>
            <person name="Reardon M."/>
            <person name="Tsitrin T."/>
            <person name="Vuong H."/>
            <person name="Weaver B."/>
            <person name="Ciecko A."/>
            <person name="Tallon L."/>
            <person name="Jackson J."/>
            <person name="Pai G."/>
            <person name="Aken S.V."/>
            <person name="Utterback T."/>
            <person name="Reidmuller S."/>
            <person name="Feldblyum T."/>
            <person name="Hsiao J."/>
            <person name="Zismann V."/>
            <person name="Iobst S."/>
            <person name="de Vazeille A.R."/>
            <person name="Buell C.R."/>
            <person name="Ying K."/>
            <person name="Li Y."/>
            <person name="Lu T."/>
            <person name="Huang Y."/>
            <person name="Zhao Q."/>
            <person name="Feng Q."/>
            <person name="Zhang L."/>
            <person name="Zhu J."/>
            <person name="Weng Q."/>
            <person name="Mu J."/>
            <person name="Lu Y."/>
            <person name="Fan D."/>
            <person name="Liu Y."/>
            <person name="Guan J."/>
            <person name="Zhang Y."/>
            <person name="Yu S."/>
            <person name="Liu X."/>
            <person name="Zhang Y."/>
            <person name="Hong G."/>
            <person name="Han B."/>
            <person name="Choisne N."/>
            <person name="Demange N."/>
            <person name="Orjeda G."/>
            <person name="Samain S."/>
            <person name="Cattolico L."/>
            <person name="Pelletier E."/>
            <person name="Couloux A."/>
            <person name="Segurens B."/>
            <person name="Wincker P."/>
            <person name="D'Hont A."/>
            <person name="Scarpelli C."/>
            <person name="Weissenbach J."/>
            <person name="Salanoubat M."/>
            <person name="Quetier F."/>
            <person name="Yu Y."/>
            <person name="Kim H.R."/>
            <person name="Rambo T."/>
            <person name="Currie J."/>
            <person name="Collura K."/>
            <person name="Luo M."/>
            <person name="Yang T."/>
            <person name="Ammiraju J.S.S."/>
            <person name="Engler F."/>
            <person name="Soderlund C."/>
            <person name="Wing R.A."/>
            <person name="Palmer L.E."/>
            <person name="de la Bastide M."/>
            <person name="Spiegel L."/>
            <person name="Nascimento L."/>
            <person name="Zutavern T."/>
            <person name="O'Shaughnessy A."/>
            <person name="Dike S."/>
            <person name="Dedhia N."/>
            <person name="Preston R."/>
            <person name="Balija V."/>
            <person name="McCombie W.R."/>
            <person name="Chow T."/>
            <person name="Chen H."/>
            <person name="Chung M."/>
            <person name="Chen C."/>
            <person name="Shaw J."/>
            <person name="Wu H."/>
            <person name="Hsiao K."/>
            <person name="Chao Y."/>
            <person name="Chu M."/>
            <person name="Cheng C."/>
            <person name="Hour A."/>
            <person name="Lee P."/>
            <person name="Lin S."/>
            <person name="Lin Y."/>
            <person name="Liou J."/>
            <person name="Liu S."/>
            <person name="Hsing Y."/>
            <person name="Raghuvanshi S."/>
            <person name="Mohanty A."/>
            <person name="Bharti A.K."/>
            <person name="Gaur A."/>
            <person name="Gupta V."/>
            <person name="Kumar D."/>
            <person name="Ravi V."/>
            <person name="Vij S."/>
            <person name="Kapur A."/>
            <person name="Khurana P."/>
            <person name="Khurana P."/>
            <person name="Khurana J.P."/>
            <person name="Tyagi A.K."/>
            <person name="Gaikwad K."/>
            <person name="Singh A."/>
            <person name="Dalal V."/>
            <person name="Srivastava S."/>
            <person name="Dixit A."/>
            <person name="Pal A.K."/>
            <person name="Ghazi I.A."/>
            <person name="Yadav M."/>
            <person name="Pandit A."/>
            <person name="Bhargava A."/>
            <person name="Sureshbabu K."/>
            <person name="Batra K."/>
            <person name="Sharma T.R."/>
            <person name="Mohapatra T."/>
            <person name="Singh N.K."/>
            <person name="Messing J."/>
            <person name="Nelson A.B."/>
            <person name="Fuks G."/>
            <person name="Kavchok S."/>
            <person name="Keizer G."/>
            <person name="Linton E."/>
            <person name="Llaca V."/>
            <person name="Song R."/>
            <person name="Tanyolac B."/>
            <person name="Young S."/>
            <person name="Ho-Il K."/>
            <person name="Hahn J.H."/>
            <person name="Sangsakoo G."/>
            <person name="Vanavichit A."/>
            <person name="de Mattos Luiz.A.T."/>
            <person name="Zimmer P.D."/>
            <person name="Malone G."/>
            <person name="Dellagostin O."/>
            <person name="de Oliveira A.C."/>
            <person name="Bevan M."/>
            <person name="Bancroft I."/>
            <person name="Minx P."/>
            <person name="Cordum H."/>
            <person name="Wilson R."/>
            <person name="Cheng Z."/>
            <person name="Jin W."/>
            <person name="Jiang J."/>
            <person name="Leong S.A."/>
            <person name="Iwama H."/>
            <person name="Gojobori T."/>
            <person name="Itoh T."/>
            <person name="Niimura Y."/>
            <person name="Fujii Y."/>
            <person name="Habara T."/>
            <person name="Sakai H."/>
            <person name="Sato Y."/>
            <person name="Wilson G."/>
            <person name="Kumar K."/>
            <person name="McCouch S."/>
            <person name="Juretic N."/>
            <person name="Hoen D."/>
            <person name="Wright S."/>
            <person name="Bruskiewich R."/>
            <person name="Bureau T."/>
            <person name="Miyao A."/>
            <person name="Hirochika H."/>
            <person name="Nishikawa T."/>
            <person name="Kadowaki K."/>
            <person name="Sugiura M."/>
            <person name="Burr B."/>
            <person name="Sasaki T."/>
        </authorList>
    </citation>
    <scope>NUCLEOTIDE SEQUENCE [LARGE SCALE GENOMIC DNA]</scope>
    <source>
        <strain evidence="3">cv. Nipponbare</strain>
    </source>
</reference>
<evidence type="ECO:0000256" key="1">
    <source>
        <dbReference type="SAM" id="MobiDB-lite"/>
    </source>
</evidence>
<accession>A0A0P0VIT6</accession>
<dbReference type="Gramene" id="Os02t0467400-03">
    <property type="protein sequence ID" value="Os02t0467400-03"/>
    <property type="gene ID" value="Os02g0467400"/>
</dbReference>
<dbReference type="Proteomes" id="UP000059680">
    <property type="component" value="Chromosome 2"/>
</dbReference>
<dbReference type="PaxDb" id="39947-A0A0P0VIT6"/>
<organism evidence="2 3">
    <name type="scientific">Oryza sativa subsp. japonica</name>
    <name type="common">Rice</name>
    <dbReference type="NCBI Taxonomy" id="39947"/>
    <lineage>
        <taxon>Eukaryota</taxon>
        <taxon>Viridiplantae</taxon>
        <taxon>Streptophyta</taxon>
        <taxon>Embryophyta</taxon>
        <taxon>Tracheophyta</taxon>
        <taxon>Spermatophyta</taxon>
        <taxon>Magnoliopsida</taxon>
        <taxon>Liliopsida</taxon>
        <taxon>Poales</taxon>
        <taxon>Poaceae</taxon>
        <taxon>BOP clade</taxon>
        <taxon>Oryzoideae</taxon>
        <taxon>Oryzeae</taxon>
        <taxon>Oryzinae</taxon>
        <taxon>Oryza</taxon>
        <taxon>Oryza sativa</taxon>
    </lineage>
</organism>
<reference evidence="2 3" key="3">
    <citation type="journal article" date="2013" name="Rice">
        <title>Improvement of the Oryza sativa Nipponbare reference genome using next generation sequence and optical map data.</title>
        <authorList>
            <person name="Kawahara Y."/>
            <person name="de la Bastide M."/>
            <person name="Hamilton J.P."/>
            <person name="Kanamori H."/>
            <person name="McCombie W.R."/>
            <person name="Ouyang S."/>
            <person name="Schwartz D.C."/>
            <person name="Tanaka T."/>
            <person name="Wu J."/>
            <person name="Zhou S."/>
            <person name="Childs K.L."/>
            <person name="Davidson R.M."/>
            <person name="Lin H."/>
            <person name="Quesada-Ocampo L."/>
            <person name="Vaillancourt B."/>
            <person name="Sakai H."/>
            <person name="Lee S.S."/>
            <person name="Kim J."/>
            <person name="Numa H."/>
            <person name="Itoh T."/>
            <person name="Buell C.R."/>
            <person name="Matsumoto T."/>
        </authorList>
    </citation>
    <scope>NUCLEOTIDE SEQUENCE [LARGE SCALE GENOMIC DNA]</scope>
    <source>
        <strain evidence="3">cv. Nipponbare</strain>
    </source>
</reference>
<evidence type="ECO:0000313" key="2">
    <source>
        <dbReference type="EMBL" id="BAS78595.1"/>
    </source>
</evidence>
<dbReference type="InParanoid" id="A0A0P0VIT6"/>
<gene>
    <name evidence="2" type="ordered locus">Os02g0467400</name>
    <name evidence="2" type="ORF">OSNPB_020467400</name>
</gene>
<reference evidence="2 3" key="2">
    <citation type="journal article" date="2013" name="Plant Cell Physiol.">
        <title>Rice Annotation Project Database (RAP-DB): an integrative and interactive database for rice genomics.</title>
        <authorList>
            <person name="Sakai H."/>
            <person name="Lee S.S."/>
            <person name="Tanaka T."/>
            <person name="Numa H."/>
            <person name="Kim J."/>
            <person name="Kawahara Y."/>
            <person name="Wakimoto H."/>
            <person name="Yang C.C."/>
            <person name="Iwamoto M."/>
            <person name="Abe T."/>
            <person name="Yamada Y."/>
            <person name="Muto A."/>
            <person name="Inokuchi H."/>
            <person name="Ikemura T."/>
            <person name="Matsumoto T."/>
            <person name="Sasaki T."/>
            <person name="Itoh T."/>
        </authorList>
    </citation>
    <scope>NUCLEOTIDE SEQUENCE [LARGE SCALE GENOMIC DNA]</scope>
    <source>
        <strain evidence="3">cv. Nipponbare</strain>
    </source>
</reference>
<dbReference type="EMBL" id="AP014958">
    <property type="protein sequence ID" value="BAS78595.1"/>
    <property type="molecule type" value="Genomic_DNA"/>
</dbReference>
<evidence type="ECO:0000313" key="3">
    <source>
        <dbReference type="Proteomes" id="UP000059680"/>
    </source>
</evidence>
<dbReference type="AlphaFoldDB" id="A0A0P0VIT6"/>
<protein>
    <submittedName>
        <fullName evidence="2">Os02g0467400 protein</fullName>
    </submittedName>
</protein>
<proteinExistence type="predicted"/>
<feature type="region of interest" description="Disordered" evidence="1">
    <location>
        <begin position="1"/>
        <end position="52"/>
    </location>
</feature>